<accession>A0AC61DDP0</accession>
<proteinExistence type="predicted"/>
<organism evidence="1 2">
    <name type="scientific">Sporanaerobium hydrogeniformans</name>
    <dbReference type="NCBI Taxonomy" id="3072179"/>
    <lineage>
        <taxon>Bacteria</taxon>
        <taxon>Bacillati</taxon>
        <taxon>Bacillota</taxon>
        <taxon>Clostridia</taxon>
        <taxon>Lachnospirales</taxon>
        <taxon>Lachnospiraceae</taxon>
        <taxon>Sporanaerobium</taxon>
    </lineage>
</organism>
<evidence type="ECO:0000313" key="1">
    <source>
        <dbReference type="EMBL" id="PHV70945.1"/>
    </source>
</evidence>
<dbReference type="EMBL" id="PEDL01000006">
    <property type="protein sequence ID" value="PHV70945.1"/>
    <property type="molecule type" value="Genomic_DNA"/>
</dbReference>
<sequence length="139" mass="15442">MPYGRVKSIEGDYAIVVIERQEMCGDCHACDMVHGSKNCILKCVNACKAEEGDEVDLELNPTTFLKATYILYGIPLVGLLGGVGIGYLLAKGLGDTWQELIMILTGLVGMVGGCFYIYKHEKKKKYQNMLPYITKIREL</sequence>
<gene>
    <name evidence="1" type="ORF">CS063_07960</name>
</gene>
<dbReference type="Proteomes" id="UP000224460">
    <property type="component" value="Unassembled WGS sequence"/>
</dbReference>
<name>A0AC61DDP0_9FIRM</name>
<protein>
    <submittedName>
        <fullName evidence="1">Uncharacterized protein</fullName>
    </submittedName>
</protein>
<comment type="caution">
    <text evidence="1">The sequence shown here is derived from an EMBL/GenBank/DDBJ whole genome shotgun (WGS) entry which is preliminary data.</text>
</comment>
<evidence type="ECO:0000313" key="2">
    <source>
        <dbReference type="Proteomes" id="UP000224460"/>
    </source>
</evidence>
<reference evidence="1" key="1">
    <citation type="submission" date="2017-10" db="EMBL/GenBank/DDBJ databases">
        <title>Genome sequence of cellulolytic Lachnospiraceae bacterium XHS1971 isolated from hotspring sediment.</title>
        <authorList>
            <person name="Vasudevan G."/>
            <person name="Joshi A.J."/>
            <person name="Hivarkar S."/>
            <person name="Lanjekar V.B."/>
            <person name="Dhakephalkar P.K."/>
            <person name="Dagar S."/>
        </authorList>
    </citation>
    <scope>NUCLEOTIDE SEQUENCE</scope>
    <source>
        <strain evidence="1">XHS1971</strain>
    </source>
</reference>
<keyword evidence="2" id="KW-1185">Reference proteome</keyword>